<keyword evidence="9" id="KW-1185">Reference proteome</keyword>
<proteinExistence type="predicted"/>
<gene>
    <name evidence="8" type="ORF">KY290_003016</name>
</gene>
<dbReference type="Gene3D" id="2.40.330.10">
    <property type="entry name" value="DNA-binding pseudobarrel domain"/>
    <property type="match status" value="2"/>
</dbReference>
<organism evidence="8 9">
    <name type="scientific">Solanum tuberosum</name>
    <name type="common">Potato</name>
    <dbReference type="NCBI Taxonomy" id="4113"/>
    <lineage>
        <taxon>Eukaryota</taxon>
        <taxon>Viridiplantae</taxon>
        <taxon>Streptophyta</taxon>
        <taxon>Embryophyta</taxon>
        <taxon>Tracheophyta</taxon>
        <taxon>Spermatophyta</taxon>
        <taxon>Magnoliopsida</taxon>
        <taxon>eudicotyledons</taxon>
        <taxon>Gunneridae</taxon>
        <taxon>Pentapetalae</taxon>
        <taxon>asterids</taxon>
        <taxon>lamiids</taxon>
        <taxon>Solanales</taxon>
        <taxon>Solanaceae</taxon>
        <taxon>Solanoideae</taxon>
        <taxon>Solaneae</taxon>
        <taxon>Solanum</taxon>
    </lineage>
</organism>
<protein>
    <recommendedName>
        <fullName evidence="7">TF-B3 domain-containing protein</fullName>
    </recommendedName>
</protein>
<comment type="subcellular location">
    <subcellularLocation>
        <location evidence="1">Nucleus</location>
    </subcellularLocation>
</comment>
<feature type="region of interest" description="Disordered" evidence="6">
    <location>
        <begin position="116"/>
        <end position="215"/>
    </location>
</feature>
<evidence type="ECO:0000256" key="4">
    <source>
        <dbReference type="ARBA" id="ARBA00023163"/>
    </source>
</evidence>
<evidence type="ECO:0000256" key="3">
    <source>
        <dbReference type="ARBA" id="ARBA00023125"/>
    </source>
</evidence>
<dbReference type="SUPFAM" id="SSF101936">
    <property type="entry name" value="DNA-binding pseudobarrel domain"/>
    <property type="match status" value="2"/>
</dbReference>
<evidence type="ECO:0000313" key="8">
    <source>
        <dbReference type="EMBL" id="KAH0783418.1"/>
    </source>
</evidence>
<reference evidence="8 9" key="1">
    <citation type="journal article" date="2021" name="bioRxiv">
        <title>Chromosome-scale and haplotype-resolved genome assembly of a tetraploid potato cultivar.</title>
        <authorList>
            <person name="Sun H."/>
            <person name="Jiao W.-B."/>
            <person name="Krause K."/>
            <person name="Campoy J.A."/>
            <person name="Goel M."/>
            <person name="Folz-Donahue K."/>
            <person name="Kukat C."/>
            <person name="Huettel B."/>
            <person name="Schneeberger K."/>
        </authorList>
    </citation>
    <scope>NUCLEOTIDE SEQUENCE [LARGE SCALE GENOMIC DNA]</scope>
    <source>
        <strain evidence="8">SolTubOtavaFocal</strain>
        <tissue evidence="8">Leaves</tissue>
    </source>
</reference>
<accession>A0ABQ7WTS4</accession>
<dbReference type="PROSITE" id="PS50863">
    <property type="entry name" value="B3"/>
    <property type="match status" value="2"/>
</dbReference>
<feature type="compositionally biased region" description="Basic and acidic residues" evidence="6">
    <location>
        <begin position="159"/>
        <end position="168"/>
    </location>
</feature>
<evidence type="ECO:0000256" key="6">
    <source>
        <dbReference type="SAM" id="MobiDB-lite"/>
    </source>
</evidence>
<evidence type="ECO:0000313" key="9">
    <source>
        <dbReference type="Proteomes" id="UP000826656"/>
    </source>
</evidence>
<keyword evidence="3" id="KW-0238">DNA-binding</keyword>
<keyword evidence="4" id="KW-0804">Transcription</keyword>
<evidence type="ECO:0000256" key="5">
    <source>
        <dbReference type="ARBA" id="ARBA00023242"/>
    </source>
</evidence>
<dbReference type="Proteomes" id="UP000826656">
    <property type="component" value="Unassembled WGS sequence"/>
</dbReference>
<dbReference type="EMBL" id="JAIVGD010000001">
    <property type="protein sequence ID" value="KAH0783418.1"/>
    <property type="molecule type" value="Genomic_DNA"/>
</dbReference>
<feature type="compositionally biased region" description="Acidic residues" evidence="6">
    <location>
        <begin position="169"/>
        <end position="205"/>
    </location>
</feature>
<name>A0ABQ7WTS4_SOLTU</name>
<evidence type="ECO:0000256" key="2">
    <source>
        <dbReference type="ARBA" id="ARBA00023015"/>
    </source>
</evidence>
<sequence>MEKGFVKIFSPEKSGKRLKIPTCFTYYKNEKLPKKIYLRDQFGNMWPIGVNKIGGKFYFQYGWEKFIEDNTVEVGDFLIFDYDGNKTFDFKLLGRTKCEKKGVGGLKLTVKEEEVEEMSVEHQKSADPKGKNWASDNFNSSSDDDNDVEYMGKEEEEYKETKKVPCHAEEEEEEEEQEDDEDEEEEYEEEEEEEEEEEDDESEEGENQRANTLKKKESRSKAFACKVRNRHDHFGVDIFKSGRATQPKNPYFVAKIRSKRRDQLYVPVDVVKDYKLELPSSMTIRDSVGREFVTKLKKWKDGRIWLVGGWRSLCRWNLVEKNDHCICEFVRGKRNKDLHLQVQVLHEGASSIIC</sequence>
<dbReference type="InterPro" id="IPR053333">
    <property type="entry name" value="Cytochrome_b6-f_sub7"/>
</dbReference>
<feature type="domain" description="TF-B3" evidence="7">
    <location>
        <begin position="3"/>
        <end position="96"/>
    </location>
</feature>
<feature type="compositionally biased region" description="Basic and acidic residues" evidence="6">
    <location>
        <begin position="119"/>
        <end position="130"/>
    </location>
</feature>
<dbReference type="PANTHER" id="PTHR34951">
    <property type="entry name" value="B6F COMPLEX SUBUNIT, PUTATIVE, EXPRESSED-RELATED"/>
    <property type="match status" value="1"/>
</dbReference>
<feature type="domain" description="TF-B3" evidence="7">
    <location>
        <begin position="249"/>
        <end position="348"/>
    </location>
</feature>
<evidence type="ECO:0000256" key="1">
    <source>
        <dbReference type="ARBA" id="ARBA00004123"/>
    </source>
</evidence>
<dbReference type="CDD" id="cd10017">
    <property type="entry name" value="B3_DNA"/>
    <property type="match status" value="2"/>
</dbReference>
<keyword evidence="2" id="KW-0805">Transcription regulation</keyword>
<keyword evidence="5" id="KW-0539">Nucleus</keyword>
<evidence type="ECO:0000259" key="7">
    <source>
        <dbReference type="PROSITE" id="PS50863"/>
    </source>
</evidence>
<comment type="caution">
    <text evidence="8">The sequence shown here is derived from an EMBL/GenBank/DDBJ whole genome shotgun (WGS) entry which is preliminary data.</text>
</comment>
<dbReference type="InterPro" id="IPR015300">
    <property type="entry name" value="DNA-bd_pseudobarrel_sf"/>
</dbReference>
<dbReference type="InterPro" id="IPR003340">
    <property type="entry name" value="B3_DNA-bd"/>
</dbReference>
<dbReference type="PANTHER" id="PTHR34951:SF7">
    <property type="entry name" value="TF-B3 DOMAIN-CONTAINING PROTEIN"/>
    <property type="match status" value="1"/>
</dbReference>
<feature type="compositionally biased region" description="Acidic residues" evidence="6">
    <location>
        <begin position="142"/>
        <end position="158"/>
    </location>
</feature>
<dbReference type="Pfam" id="PF02362">
    <property type="entry name" value="B3"/>
    <property type="match status" value="2"/>
</dbReference>
<dbReference type="SMART" id="SM01019">
    <property type="entry name" value="B3"/>
    <property type="match status" value="2"/>
</dbReference>